<dbReference type="InterPro" id="IPR051911">
    <property type="entry name" value="SDR_oxidoreductase"/>
</dbReference>
<accession>A0A1C1CLD6</accession>
<organism evidence="3 4">
    <name type="scientific">Cladophialophora carrionii</name>
    <dbReference type="NCBI Taxonomy" id="86049"/>
    <lineage>
        <taxon>Eukaryota</taxon>
        <taxon>Fungi</taxon>
        <taxon>Dikarya</taxon>
        <taxon>Ascomycota</taxon>
        <taxon>Pezizomycotina</taxon>
        <taxon>Eurotiomycetes</taxon>
        <taxon>Chaetothyriomycetidae</taxon>
        <taxon>Chaetothyriales</taxon>
        <taxon>Herpotrichiellaceae</taxon>
        <taxon>Cladophialophora</taxon>
    </lineage>
</organism>
<dbReference type="Gene3D" id="3.40.50.720">
    <property type="entry name" value="NAD(P)-binding Rossmann-like Domain"/>
    <property type="match status" value="1"/>
</dbReference>
<comment type="caution">
    <text evidence="3">The sequence shown here is derived from an EMBL/GenBank/DDBJ whole genome shotgun (WGS) entry which is preliminary data.</text>
</comment>
<keyword evidence="2" id="KW-0560">Oxidoreductase</keyword>
<dbReference type="Proteomes" id="UP000094526">
    <property type="component" value="Unassembled WGS sequence"/>
</dbReference>
<dbReference type="InterPro" id="IPR002347">
    <property type="entry name" value="SDR_fam"/>
</dbReference>
<dbReference type="SUPFAM" id="SSF51735">
    <property type="entry name" value="NAD(P)-binding Rossmann-fold domains"/>
    <property type="match status" value="1"/>
</dbReference>
<protein>
    <submittedName>
        <fullName evidence="3">Putative oxidoreductase</fullName>
    </submittedName>
</protein>
<reference evidence="4" key="1">
    <citation type="submission" date="2015-07" db="EMBL/GenBank/DDBJ databases">
        <authorList>
            <person name="Teixeira M.M."/>
            <person name="Souza R.C."/>
            <person name="Almeida L.G."/>
            <person name="Vicente V.A."/>
            <person name="de Hoog S."/>
            <person name="Bocca A.L."/>
            <person name="de Almeida S.R."/>
            <person name="Vasconcelos A.T."/>
            <person name="Felipe M.S."/>
        </authorList>
    </citation>
    <scope>NUCLEOTIDE SEQUENCE [LARGE SCALE GENOMIC DNA]</scope>
    <source>
        <strain evidence="4">KSF</strain>
    </source>
</reference>
<evidence type="ECO:0000256" key="2">
    <source>
        <dbReference type="ARBA" id="ARBA00023002"/>
    </source>
</evidence>
<dbReference type="OrthoDB" id="1274115at2759"/>
<dbReference type="PANTHER" id="PTHR43976">
    <property type="entry name" value="SHORT CHAIN DEHYDROGENASE"/>
    <property type="match status" value="1"/>
</dbReference>
<dbReference type="EMBL" id="LGRB01000011">
    <property type="protein sequence ID" value="OCT49314.1"/>
    <property type="molecule type" value="Genomic_DNA"/>
</dbReference>
<dbReference type="STRING" id="86049.A0A1C1CLD6"/>
<dbReference type="PRINTS" id="PR00081">
    <property type="entry name" value="GDHRDH"/>
</dbReference>
<evidence type="ECO:0000256" key="1">
    <source>
        <dbReference type="ARBA" id="ARBA00006484"/>
    </source>
</evidence>
<dbReference type="VEuPathDB" id="FungiDB:G647_02627"/>
<dbReference type="AlphaFoldDB" id="A0A1C1CLD6"/>
<proteinExistence type="inferred from homology"/>
<evidence type="ECO:0000313" key="3">
    <source>
        <dbReference type="EMBL" id="OCT49314.1"/>
    </source>
</evidence>
<dbReference type="GO" id="GO:0016491">
    <property type="term" value="F:oxidoreductase activity"/>
    <property type="evidence" value="ECO:0007669"/>
    <property type="project" value="UniProtKB-KW"/>
</dbReference>
<comment type="similarity">
    <text evidence="1">Belongs to the short-chain dehydrogenases/reductases (SDR) family.</text>
</comment>
<dbReference type="eggNOG" id="KOG1209">
    <property type="taxonomic scope" value="Eukaryota"/>
</dbReference>
<name>A0A1C1CLD6_9EURO</name>
<dbReference type="CDD" id="cd05374">
    <property type="entry name" value="17beta-HSD-like_SDR_c"/>
    <property type="match status" value="1"/>
</dbReference>
<dbReference type="Pfam" id="PF00106">
    <property type="entry name" value="adh_short"/>
    <property type="match status" value="1"/>
</dbReference>
<dbReference type="VEuPathDB" id="FungiDB:CLCR_05032"/>
<gene>
    <name evidence="3" type="ORF">CLCR_05032</name>
</gene>
<sequence>MSYLVWLVTGCSPGGFGECFVHGILARGDKVIATARNLEKVKHFEKAGAAVLQLDITHSQQNINDVISKAISIYGRIDVLVNNAAYVAIGTWEDLEADDFQAQFDTNVFGTIKVTRAVLPHFRQRHAGTAVFIGSLSGWVGHPGVGAYAGSKHALEGQGSRILSYVCTLTVKGIVESLHHETSHLGIRTLLIEPGRFRTLLLSSQNMKAVQTKVGDYARFNEALLEGLAREDQRQPGDPVKLAKIVVDLVRGEGVAQGRYVPFRLPLGIDCFDEVKAKCEETLKLLEDWKDVIRSTDHDDQTK</sequence>
<dbReference type="PANTHER" id="PTHR43976:SF16">
    <property type="entry name" value="SHORT-CHAIN DEHYDROGENASE_REDUCTASE FAMILY PROTEIN"/>
    <property type="match status" value="1"/>
</dbReference>
<evidence type="ECO:0000313" key="4">
    <source>
        <dbReference type="Proteomes" id="UP000094526"/>
    </source>
</evidence>
<dbReference type="InterPro" id="IPR036291">
    <property type="entry name" value="NAD(P)-bd_dom_sf"/>
</dbReference>
<keyword evidence="4" id="KW-1185">Reference proteome</keyword>